<evidence type="ECO:0000313" key="3">
    <source>
        <dbReference type="Proteomes" id="UP000318313"/>
    </source>
</evidence>
<name>A0A518I732_9PLAN</name>
<feature type="transmembrane region" description="Helical" evidence="1">
    <location>
        <begin position="98"/>
        <end position="119"/>
    </location>
</feature>
<dbReference type="OrthoDB" id="264451at2"/>
<evidence type="ECO:0000256" key="1">
    <source>
        <dbReference type="SAM" id="Phobius"/>
    </source>
</evidence>
<dbReference type="RefSeq" id="WP_145306234.1">
    <property type="nucleotide sequence ID" value="NZ_CP037452.1"/>
</dbReference>
<proteinExistence type="predicted"/>
<feature type="transmembrane region" description="Helical" evidence="1">
    <location>
        <begin position="60"/>
        <end position="86"/>
    </location>
</feature>
<protein>
    <submittedName>
        <fullName evidence="2">Uncharacterized protein</fullName>
    </submittedName>
</protein>
<feature type="transmembrane region" description="Helical" evidence="1">
    <location>
        <begin position="36"/>
        <end position="54"/>
    </location>
</feature>
<feature type="transmembrane region" description="Helical" evidence="1">
    <location>
        <begin position="162"/>
        <end position="183"/>
    </location>
</feature>
<dbReference type="AlphaFoldDB" id="A0A518I732"/>
<evidence type="ECO:0000313" key="2">
    <source>
        <dbReference type="EMBL" id="QDV48902.1"/>
    </source>
</evidence>
<feature type="transmembrane region" description="Helical" evidence="1">
    <location>
        <begin position="195"/>
        <end position="213"/>
    </location>
</feature>
<reference evidence="2 3" key="1">
    <citation type="submission" date="2019-03" db="EMBL/GenBank/DDBJ databases">
        <title>Deep-cultivation of Planctomycetes and their phenomic and genomic characterization uncovers novel biology.</title>
        <authorList>
            <person name="Wiegand S."/>
            <person name="Jogler M."/>
            <person name="Boedeker C."/>
            <person name="Pinto D."/>
            <person name="Vollmers J."/>
            <person name="Rivas-Marin E."/>
            <person name="Kohn T."/>
            <person name="Peeters S.H."/>
            <person name="Heuer A."/>
            <person name="Rast P."/>
            <person name="Oberbeckmann S."/>
            <person name="Bunk B."/>
            <person name="Jeske O."/>
            <person name="Meyerdierks A."/>
            <person name="Storesund J.E."/>
            <person name="Kallscheuer N."/>
            <person name="Luecker S."/>
            <person name="Lage O.M."/>
            <person name="Pohl T."/>
            <person name="Merkel B.J."/>
            <person name="Hornburger P."/>
            <person name="Mueller R.-W."/>
            <person name="Bruemmer F."/>
            <person name="Labrenz M."/>
            <person name="Spormann A.M."/>
            <person name="Op den Camp H."/>
            <person name="Overmann J."/>
            <person name="Amann R."/>
            <person name="Jetten M.S.M."/>
            <person name="Mascher T."/>
            <person name="Medema M.H."/>
            <person name="Devos D.P."/>
            <person name="Kaster A.-K."/>
            <person name="Ovreas L."/>
            <person name="Rohde M."/>
            <person name="Galperin M.Y."/>
            <person name="Jogler C."/>
        </authorList>
    </citation>
    <scope>NUCLEOTIDE SEQUENCE [LARGE SCALE GENOMIC DNA]</scope>
    <source>
        <strain evidence="2 3">Enr17</strain>
    </source>
</reference>
<accession>A0A518I732</accession>
<dbReference type="EMBL" id="CP037452">
    <property type="protein sequence ID" value="QDV48902.1"/>
    <property type="molecule type" value="Genomic_DNA"/>
</dbReference>
<keyword evidence="3" id="KW-1185">Reference proteome</keyword>
<gene>
    <name evidence="2" type="ORF">Enr17x_09170</name>
</gene>
<keyword evidence="1" id="KW-0812">Transmembrane</keyword>
<keyword evidence="1" id="KW-0472">Membrane</keyword>
<dbReference type="KEGG" id="gfm:Enr17x_09170"/>
<organism evidence="2 3">
    <name type="scientific">Gimesia fumaroli</name>
    <dbReference type="NCBI Taxonomy" id="2527976"/>
    <lineage>
        <taxon>Bacteria</taxon>
        <taxon>Pseudomonadati</taxon>
        <taxon>Planctomycetota</taxon>
        <taxon>Planctomycetia</taxon>
        <taxon>Planctomycetales</taxon>
        <taxon>Planctomycetaceae</taxon>
        <taxon>Gimesia</taxon>
    </lineage>
</organism>
<keyword evidence="1" id="KW-1133">Transmembrane helix</keyword>
<dbReference type="Proteomes" id="UP000318313">
    <property type="component" value="Chromosome"/>
</dbReference>
<sequence>MNNESEVASNSDRTSGEQWLQGTSTSLKRTRQGFTLFLYGCILVCLAALGVLYFEFSTELMSVVMQVLPVTALMGNLIIFAGALLLFSVPTEVNSRGLLIGAAVGFFAKVIFAGTVFWGPGFLGLPLALCLKLAAYIGLILFALFLRNLLLYLNRSDQLVKVYGLLVTSVLFLLGSWCMELMMDLGLIKITLIHIYSVMLVGLFLYPCLFYSLKKVLAP</sequence>
<feature type="transmembrane region" description="Helical" evidence="1">
    <location>
        <begin position="125"/>
        <end position="150"/>
    </location>
</feature>